<gene>
    <name evidence="1" type="ORF">TNCV_1442161</name>
</gene>
<proteinExistence type="predicted"/>
<evidence type="ECO:0000313" key="2">
    <source>
        <dbReference type="Proteomes" id="UP000887159"/>
    </source>
</evidence>
<accession>A0A8X6V6A8</accession>
<comment type="caution">
    <text evidence="1">The sequence shown here is derived from an EMBL/GenBank/DDBJ whole genome shotgun (WGS) entry which is preliminary data.</text>
</comment>
<name>A0A8X6V6A8_TRICX</name>
<organism evidence="1 2">
    <name type="scientific">Trichonephila clavipes</name>
    <name type="common">Golden silk orbweaver</name>
    <name type="synonym">Nephila clavipes</name>
    <dbReference type="NCBI Taxonomy" id="2585209"/>
    <lineage>
        <taxon>Eukaryota</taxon>
        <taxon>Metazoa</taxon>
        <taxon>Ecdysozoa</taxon>
        <taxon>Arthropoda</taxon>
        <taxon>Chelicerata</taxon>
        <taxon>Arachnida</taxon>
        <taxon>Araneae</taxon>
        <taxon>Araneomorphae</taxon>
        <taxon>Entelegynae</taxon>
        <taxon>Araneoidea</taxon>
        <taxon>Nephilidae</taxon>
        <taxon>Trichonephila</taxon>
    </lineage>
</organism>
<reference evidence="1" key="1">
    <citation type="submission" date="2020-08" db="EMBL/GenBank/DDBJ databases">
        <title>Multicomponent nature underlies the extraordinary mechanical properties of spider dragline silk.</title>
        <authorList>
            <person name="Kono N."/>
            <person name="Nakamura H."/>
            <person name="Mori M."/>
            <person name="Yoshida Y."/>
            <person name="Ohtoshi R."/>
            <person name="Malay A.D."/>
            <person name="Moran D.A.P."/>
            <person name="Tomita M."/>
            <person name="Numata K."/>
            <person name="Arakawa K."/>
        </authorList>
    </citation>
    <scope>NUCLEOTIDE SEQUENCE</scope>
</reference>
<sequence length="110" mass="12475">MEEIQQLENTIGGYNRLLADTEFARWQFNTRRNQLKEWNYWLISFGLYPHLKLPLLLYKGVRFLRKMLRLPLNTHLSSIIMGVLPGGGGDKAVGVITGNGVDRVDTGDSA</sequence>
<dbReference type="AlphaFoldDB" id="A0A8X6V6A8"/>
<dbReference type="Proteomes" id="UP000887159">
    <property type="component" value="Unassembled WGS sequence"/>
</dbReference>
<keyword evidence="2" id="KW-1185">Reference proteome</keyword>
<dbReference type="EMBL" id="BMAU01021192">
    <property type="protein sequence ID" value="GFX96542.1"/>
    <property type="molecule type" value="Genomic_DNA"/>
</dbReference>
<protein>
    <submittedName>
        <fullName evidence="1">Uncharacterized protein</fullName>
    </submittedName>
</protein>
<evidence type="ECO:0000313" key="1">
    <source>
        <dbReference type="EMBL" id="GFX96542.1"/>
    </source>
</evidence>